<dbReference type="Gene3D" id="3.30.1360.10">
    <property type="entry name" value="RNA polymerase, RBP11-like subunit"/>
    <property type="match status" value="1"/>
</dbReference>
<dbReference type="SUPFAM" id="SSF55257">
    <property type="entry name" value="RBP11-like subunits of RNA polymerase"/>
    <property type="match status" value="1"/>
</dbReference>
<evidence type="ECO:0000313" key="8">
    <source>
        <dbReference type="EMBL" id="PVV00149.1"/>
    </source>
</evidence>
<dbReference type="HAMAP" id="MF_00320">
    <property type="entry name" value="RNApol_arch_Rpo3"/>
    <property type="match status" value="1"/>
</dbReference>
<comment type="caution">
    <text evidence="8">The sequence shown here is derived from an EMBL/GenBank/DDBJ whole genome shotgun (WGS) entry which is preliminary data.</text>
</comment>
<dbReference type="CDD" id="cd07031">
    <property type="entry name" value="RNAP_II_RPB3"/>
    <property type="match status" value="1"/>
</dbReference>
<feature type="domain" description="DNA-directed RNA polymerase RpoA/D/Rpb3-type" evidence="7">
    <location>
        <begin position="28"/>
        <end position="267"/>
    </location>
</feature>
<dbReference type="FunFam" id="2.170.120.12:FF:000002">
    <property type="entry name" value="DNA-directed RNA polymerase II subunit RPB3"/>
    <property type="match status" value="1"/>
</dbReference>
<keyword evidence="2" id="KW-0240">DNA-directed RNA polymerase</keyword>
<dbReference type="InterPro" id="IPR036643">
    <property type="entry name" value="RNApol_insert_sf"/>
</dbReference>
<dbReference type="AlphaFoldDB" id="A0A2T9Z6B5"/>
<evidence type="ECO:0000256" key="4">
    <source>
        <dbReference type="ARBA" id="ARBA00023242"/>
    </source>
</evidence>
<dbReference type="InterPro" id="IPR001514">
    <property type="entry name" value="DNA-dir_RNA_pol_30-40kDasu_CS"/>
</dbReference>
<dbReference type="SUPFAM" id="SSF56553">
    <property type="entry name" value="Insert subdomain of RNA polymerase alpha subunit"/>
    <property type="match status" value="1"/>
</dbReference>
<dbReference type="InterPro" id="IPR011262">
    <property type="entry name" value="DNA-dir_RNA_pol_insert"/>
</dbReference>
<dbReference type="EMBL" id="MBFT01000005">
    <property type="protein sequence ID" value="PVV00149.1"/>
    <property type="molecule type" value="Genomic_DNA"/>
</dbReference>
<dbReference type="PROSITE" id="PS00446">
    <property type="entry name" value="RNA_POL_D_30KD"/>
    <property type="match status" value="1"/>
</dbReference>
<dbReference type="GO" id="GO:0003677">
    <property type="term" value="F:DNA binding"/>
    <property type="evidence" value="ECO:0007669"/>
    <property type="project" value="InterPro"/>
</dbReference>
<dbReference type="Pfam" id="PF01193">
    <property type="entry name" value="RNA_pol_L"/>
    <property type="match status" value="1"/>
</dbReference>
<dbReference type="GO" id="GO:0046983">
    <property type="term" value="F:protein dimerization activity"/>
    <property type="evidence" value="ECO:0007669"/>
    <property type="project" value="InterPro"/>
</dbReference>
<keyword evidence="4" id="KW-0539">Nucleus</keyword>
<evidence type="ECO:0000259" key="7">
    <source>
        <dbReference type="SMART" id="SM00662"/>
    </source>
</evidence>
<dbReference type="InterPro" id="IPR011263">
    <property type="entry name" value="DNA-dir_RNA_pol_RpoA/D/Rpb3"/>
</dbReference>
<dbReference type="GO" id="GO:0003899">
    <property type="term" value="F:DNA-directed RNA polymerase activity"/>
    <property type="evidence" value="ECO:0007669"/>
    <property type="project" value="InterPro"/>
</dbReference>
<proteinExistence type="inferred from homology"/>
<evidence type="ECO:0000256" key="5">
    <source>
        <dbReference type="ARBA" id="ARBA00025804"/>
    </source>
</evidence>
<keyword evidence="9" id="KW-1185">Reference proteome</keyword>
<dbReference type="SMART" id="SM00662">
    <property type="entry name" value="RPOLD"/>
    <property type="match status" value="1"/>
</dbReference>
<gene>
    <name evidence="8" type="ORF">BB559_000073</name>
</gene>
<dbReference type="InterPro" id="IPR022842">
    <property type="entry name" value="RNAP_Rpo3/Rpb3/RPAC1"/>
</dbReference>
<reference evidence="8 9" key="1">
    <citation type="journal article" date="2018" name="MBio">
        <title>Comparative Genomics Reveals the Core Gene Toolbox for the Fungus-Insect Symbiosis.</title>
        <authorList>
            <person name="Wang Y."/>
            <person name="Stata M."/>
            <person name="Wang W."/>
            <person name="Stajich J.E."/>
            <person name="White M.M."/>
            <person name="Moncalvo J.M."/>
        </authorList>
    </citation>
    <scope>NUCLEOTIDE SEQUENCE [LARGE SCALE GENOMIC DNA]</scope>
    <source>
        <strain evidence="8 9">AUS-77-4</strain>
    </source>
</reference>
<evidence type="ECO:0000256" key="1">
    <source>
        <dbReference type="ARBA" id="ARBA00004123"/>
    </source>
</evidence>
<dbReference type="NCBIfam" id="NF001988">
    <property type="entry name" value="PRK00783.1"/>
    <property type="match status" value="1"/>
</dbReference>
<dbReference type="GO" id="GO:0005665">
    <property type="term" value="C:RNA polymerase II, core complex"/>
    <property type="evidence" value="ECO:0007669"/>
    <property type="project" value="TreeGrafter"/>
</dbReference>
<comment type="similarity">
    <text evidence="5">Belongs to the archaeal Rpo3/eukaryotic RPB3 RNA polymerase subunit family.</text>
</comment>
<accession>A0A2T9Z6B5</accession>
<organism evidence="8 9">
    <name type="scientific">Furculomyces boomerangus</name>
    <dbReference type="NCBI Taxonomy" id="61424"/>
    <lineage>
        <taxon>Eukaryota</taxon>
        <taxon>Fungi</taxon>
        <taxon>Fungi incertae sedis</taxon>
        <taxon>Zoopagomycota</taxon>
        <taxon>Kickxellomycotina</taxon>
        <taxon>Harpellomycetes</taxon>
        <taxon>Harpellales</taxon>
        <taxon>Harpellaceae</taxon>
        <taxon>Furculomyces</taxon>
    </lineage>
</organism>
<dbReference type="Proteomes" id="UP000245699">
    <property type="component" value="Unassembled WGS sequence"/>
</dbReference>
<evidence type="ECO:0000313" key="9">
    <source>
        <dbReference type="Proteomes" id="UP000245699"/>
    </source>
</evidence>
<sequence>MDSSYNPIRAGNPGSGLDIRIRSLGKNYIDFVFSNVDLSIANTLRRVMIAEVPTMAIDIVEFIENSSVLADEFIAHRLGMIPLTSEKAKDFKYTRDCNCTGNCQFCSVEMSLHVKCTDNENLSVTSRDLVSTNPDVVPVLEDNDDKGILIAKLRKGQELKLHCVVKKGIAKEHAKWSPCAAVEFEYDPYNKLRHTDYWYEKDKQSEWPLSKNASEEEPPDPSQPFDYNATVKNIYIGVETLGSLSPEAVVSAATKIIQEKLGTIQISIEEESKAIDNDGDDDMWH</sequence>
<evidence type="ECO:0000256" key="6">
    <source>
        <dbReference type="ARBA" id="ARBA00072506"/>
    </source>
</evidence>
<evidence type="ECO:0000256" key="3">
    <source>
        <dbReference type="ARBA" id="ARBA00023163"/>
    </source>
</evidence>
<dbReference type="PANTHER" id="PTHR11800:SF2">
    <property type="entry name" value="DNA-DIRECTED RNA POLYMERASE II SUBUNIT RPB3"/>
    <property type="match status" value="1"/>
</dbReference>
<comment type="subcellular location">
    <subcellularLocation>
        <location evidence="1">Nucleus</location>
    </subcellularLocation>
</comment>
<evidence type="ECO:0000256" key="2">
    <source>
        <dbReference type="ARBA" id="ARBA00022478"/>
    </source>
</evidence>
<dbReference type="InterPro" id="IPR036603">
    <property type="entry name" value="RBP11-like"/>
</dbReference>
<protein>
    <recommendedName>
        <fullName evidence="6">DNA-directed RNA polymerase II subunit RPB3</fullName>
    </recommendedName>
</protein>
<dbReference type="OrthoDB" id="270173at2759"/>
<dbReference type="STRING" id="61424.A0A2T9Z6B5"/>
<dbReference type="PANTHER" id="PTHR11800">
    <property type="entry name" value="DNA-DIRECTED RNA POLYMERASE"/>
    <property type="match status" value="1"/>
</dbReference>
<keyword evidence="3" id="KW-0804">Transcription</keyword>
<dbReference type="Pfam" id="PF01000">
    <property type="entry name" value="RNA_pol_A_bac"/>
    <property type="match status" value="1"/>
</dbReference>
<dbReference type="Gene3D" id="2.170.120.12">
    <property type="entry name" value="DNA-directed RNA polymerase, insert domain"/>
    <property type="match status" value="1"/>
</dbReference>
<dbReference type="GO" id="GO:0006366">
    <property type="term" value="P:transcription by RNA polymerase II"/>
    <property type="evidence" value="ECO:0007669"/>
    <property type="project" value="TreeGrafter"/>
</dbReference>
<dbReference type="InterPro" id="IPR050518">
    <property type="entry name" value="Rpo3/RPB3_RNA_Pol_subunit"/>
</dbReference>
<name>A0A2T9Z6B5_9FUNG</name>